<reference evidence="7 8" key="1">
    <citation type="submission" date="2018-10" db="EMBL/GenBank/DDBJ databases">
        <title>A high-quality apple genome assembly.</title>
        <authorList>
            <person name="Hu J."/>
        </authorList>
    </citation>
    <scope>NUCLEOTIDE SEQUENCE [LARGE SCALE GENOMIC DNA]</scope>
    <source>
        <strain evidence="8">cv. HFTH1</strain>
        <tissue evidence="7">Young leaf</tissue>
    </source>
</reference>
<dbReference type="SUPFAM" id="SSF52058">
    <property type="entry name" value="L domain-like"/>
    <property type="match status" value="1"/>
</dbReference>
<dbReference type="EMBL" id="RDQH01000343">
    <property type="protein sequence ID" value="RXH69520.1"/>
    <property type="molecule type" value="Genomic_DNA"/>
</dbReference>
<dbReference type="Pfam" id="PF00931">
    <property type="entry name" value="NB-ARC"/>
    <property type="match status" value="1"/>
</dbReference>
<dbReference type="InterPro" id="IPR032675">
    <property type="entry name" value="LRR_dom_sf"/>
</dbReference>
<dbReference type="Gene3D" id="1.10.8.430">
    <property type="entry name" value="Helical domain of apoptotic protease-activating factors"/>
    <property type="match status" value="1"/>
</dbReference>
<feature type="domain" description="Disease resistance R13L4/SHOC-2-like LRR" evidence="6">
    <location>
        <begin position="914"/>
        <end position="1213"/>
    </location>
</feature>
<dbReference type="GO" id="GO:0043531">
    <property type="term" value="F:ADP binding"/>
    <property type="evidence" value="ECO:0007669"/>
    <property type="project" value="InterPro"/>
</dbReference>
<dbReference type="AlphaFoldDB" id="A0A498HFP4"/>
<evidence type="ECO:0000259" key="6">
    <source>
        <dbReference type="Pfam" id="PF23598"/>
    </source>
</evidence>
<dbReference type="PANTHER" id="PTHR23155:SF955">
    <property type="entry name" value="AAA+ ATPASE DOMAIN-CONTAINING PROTEIN"/>
    <property type="match status" value="1"/>
</dbReference>
<dbReference type="Pfam" id="PF23559">
    <property type="entry name" value="WHD_DRP"/>
    <property type="match status" value="1"/>
</dbReference>
<dbReference type="Pfam" id="PF23598">
    <property type="entry name" value="LRR_14"/>
    <property type="match status" value="1"/>
</dbReference>
<keyword evidence="2" id="KW-0611">Plant defense</keyword>
<evidence type="ECO:0000313" key="8">
    <source>
        <dbReference type="Proteomes" id="UP000290289"/>
    </source>
</evidence>
<evidence type="ECO:0000256" key="3">
    <source>
        <dbReference type="SAM" id="Phobius"/>
    </source>
</evidence>
<dbReference type="InterPro" id="IPR042197">
    <property type="entry name" value="Apaf_helical"/>
</dbReference>
<keyword evidence="1" id="KW-0677">Repeat</keyword>
<dbReference type="Gene3D" id="3.80.10.10">
    <property type="entry name" value="Ribonuclease Inhibitor"/>
    <property type="match status" value="1"/>
</dbReference>
<dbReference type="FunFam" id="3.40.50.300:FF:001091">
    <property type="entry name" value="Probable disease resistance protein At1g61300"/>
    <property type="match status" value="1"/>
</dbReference>
<keyword evidence="8" id="KW-1185">Reference proteome</keyword>
<dbReference type="InterPro" id="IPR044974">
    <property type="entry name" value="Disease_R_plants"/>
</dbReference>
<name>A0A498HFP4_MALDO</name>
<feature type="transmembrane region" description="Helical" evidence="3">
    <location>
        <begin position="62"/>
        <end position="82"/>
    </location>
</feature>
<evidence type="ECO:0000256" key="2">
    <source>
        <dbReference type="ARBA" id="ARBA00022821"/>
    </source>
</evidence>
<feature type="domain" description="Disease resistance protein winged helix" evidence="5">
    <location>
        <begin position="776"/>
        <end position="840"/>
    </location>
</feature>
<dbReference type="SUPFAM" id="SSF52540">
    <property type="entry name" value="P-loop containing nucleoside triphosphate hydrolases"/>
    <property type="match status" value="1"/>
</dbReference>
<evidence type="ECO:0000259" key="4">
    <source>
        <dbReference type="Pfam" id="PF00931"/>
    </source>
</evidence>
<accession>A0A498HFP4</accession>
<dbReference type="Gene3D" id="1.10.10.10">
    <property type="entry name" value="Winged helix-like DNA-binding domain superfamily/Winged helix DNA-binding domain"/>
    <property type="match status" value="1"/>
</dbReference>
<dbReference type="InterPro" id="IPR002182">
    <property type="entry name" value="NB-ARC"/>
</dbReference>
<dbReference type="InterPro" id="IPR036388">
    <property type="entry name" value="WH-like_DNA-bd_sf"/>
</dbReference>
<dbReference type="PANTHER" id="PTHR23155">
    <property type="entry name" value="DISEASE RESISTANCE PROTEIN RP"/>
    <property type="match status" value="1"/>
</dbReference>
<dbReference type="InterPro" id="IPR055414">
    <property type="entry name" value="LRR_R13L4/SHOC2-like"/>
</dbReference>
<proteinExistence type="predicted"/>
<evidence type="ECO:0000256" key="1">
    <source>
        <dbReference type="ARBA" id="ARBA00022737"/>
    </source>
</evidence>
<dbReference type="InterPro" id="IPR027417">
    <property type="entry name" value="P-loop_NTPase"/>
</dbReference>
<dbReference type="Proteomes" id="UP000290289">
    <property type="component" value="Chromosome 17"/>
</dbReference>
<comment type="caution">
    <text evidence="7">The sequence shown here is derived from an EMBL/GenBank/DDBJ whole genome shotgun (WGS) entry which is preliminary data.</text>
</comment>
<organism evidence="7 8">
    <name type="scientific">Malus domestica</name>
    <name type="common">Apple</name>
    <name type="synonym">Pyrus malus</name>
    <dbReference type="NCBI Taxonomy" id="3750"/>
    <lineage>
        <taxon>Eukaryota</taxon>
        <taxon>Viridiplantae</taxon>
        <taxon>Streptophyta</taxon>
        <taxon>Embryophyta</taxon>
        <taxon>Tracheophyta</taxon>
        <taxon>Spermatophyta</taxon>
        <taxon>Magnoliopsida</taxon>
        <taxon>eudicotyledons</taxon>
        <taxon>Gunneridae</taxon>
        <taxon>Pentapetalae</taxon>
        <taxon>rosids</taxon>
        <taxon>fabids</taxon>
        <taxon>Rosales</taxon>
        <taxon>Rosaceae</taxon>
        <taxon>Amygdaloideae</taxon>
        <taxon>Maleae</taxon>
        <taxon>Malus</taxon>
    </lineage>
</organism>
<dbReference type="GO" id="GO:0098542">
    <property type="term" value="P:defense response to other organism"/>
    <property type="evidence" value="ECO:0007669"/>
    <property type="project" value="TreeGrafter"/>
</dbReference>
<evidence type="ECO:0000313" key="7">
    <source>
        <dbReference type="EMBL" id="RXH69520.1"/>
    </source>
</evidence>
<dbReference type="STRING" id="3750.A0A498HFP4"/>
<dbReference type="PRINTS" id="PR00364">
    <property type="entry name" value="DISEASERSIST"/>
</dbReference>
<sequence>MDLNPAGDRGSNYFDKVLSMVSFAYNKERATNSSPFIDSILHNAHFLVFFAVYLICRYVNHISLYQALVCVGLTPLFLYFYINYAPFLFLEEDIKWIRRESRLLHAIVEDAEKIMHYSGLIGARARKIWDSNPDGATVKGVDETEVALLDKAKSMALRAKNLVATFEKQRIARDSHTQRLCFDMITENFQQVSELFTETKTVKQGMKDIFEGNKDYWIGIGESLERSRSSIISLLPRPVHGHGQQKWVQSKEQVSSAAALASTVEENIKRLITQKPDLMRKDTGKQIISINLQLQQLHHFLKDVQGIRFESEIEGAWVKEVHEMINEAHHAIDKYLQRIRWLSFINNWKAGRKLKGDIRCIHVGFTQLLERKDSYGFKFLRRDSSKFVYQSPHQTQDDLIISTRLSRMQEFLSKKSPLLGEVFYEVTSLCNQLERMHKLVLGASVTGGGYNSRMSWLEQTRKIFDSAEKSLTTFQWNSLNMWQNPLFKTSAGRKLSRDIDLINHTIDLFLKCIRAYDIEVREESNSVVGLEEDTEAVVSQLTTNNEHRSVISIVGIGGIGKTTLAKKIYDNGVVVDHFPCRAWVSIPQKSDNKALLEDVAEQVLRSLQLQGEKNRNGSWIHKAHDVLKDKRYLLVLDDISTVEELETLKAEFPVTSSGCKILLTTRDNIVASQADAPHQLRLRTKEESWKLFTQMVHFPPTEELLAKDILDKCGGLPQAIFHVGYLMLGKDASVAEEVKGVLRYIKQNDAPLLETFTIRSIHSSPHLRNCLSYFKLFPNNFEIPARRLTALWIAEGLVGDQETEETGKDVADKYLSDLIHLNMIQVVKRKHNGEVKTCRLPYALQKLELPDMTQERLTDRYNRSDETFTLIHGDSSNVPIPDLVSILSFDTREGNKPGEEIGNFLRRGIAGGFFHRLQVLDLERVFRPELPNTIGKLKELRYLGLRWTFLESVPASIGDLLNLQTLDVKHTYVHTLPGSIWKLQTLRHLYLNQSKQSKFKHQQGGSSLKNLRTLWGVFLDKDSPLIHWMDKLIYLRKLGLAFQLSQPEQKPLADKIVKLKSLRSLRMRSIDEMGEPSDLVCVCLSGLESLSCLNLFGKLNPSMIDEFPKNLTDLTLSGASLSVDPMPVLENLSNLKFLSFYSNSYTGIKMVCSTTGFPKLVVLKLWKLQQLKDWDVEEKAMQNLRELEIRACTNLKVPSGLRHLKNLTQLKLTNMPEEFVATIATTKVQIWDDITHSPTVITDSW</sequence>
<feature type="domain" description="NB-ARC" evidence="4">
    <location>
        <begin position="531"/>
        <end position="696"/>
    </location>
</feature>
<evidence type="ECO:0000259" key="5">
    <source>
        <dbReference type="Pfam" id="PF23559"/>
    </source>
</evidence>
<protein>
    <submittedName>
        <fullName evidence="7">Uncharacterized protein</fullName>
    </submittedName>
</protein>
<feature type="transmembrane region" description="Helical" evidence="3">
    <location>
        <begin position="36"/>
        <end position="55"/>
    </location>
</feature>
<dbReference type="Gene3D" id="3.40.50.300">
    <property type="entry name" value="P-loop containing nucleotide triphosphate hydrolases"/>
    <property type="match status" value="1"/>
</dbReference>
<keyword evidence="3" id="KW-1133">Transmembrane helix</keyword>
<gene>
    <name evidence="7" type="ORF">DVH24_037304</name>
</gene>
<keyword evidence="3" id="KW-0472">Membrane</keyword>
<dbReference type="InterPro" id="IPR058922">
    <property type="entry name" value="WHD_DRP"/>
</dbReference>
<keyword evidence="3" id="KW-0812">Transmembrane</keyword>